<evidence type="ECO:0000256" key="3">
    <source>
        <dbReference type="ARBA" id="ARBA00022679"/>
    </source>
</evidence>
<dbReference type="Pfam" id="PF21948">
    <property type="entry name" value="LplA-B_cat"/>
    <property type="match status" value="1"/>
</dbReference>
<evidence type="ECO:0000256" key="1">
    <source>
        <dbReference type="ARBA" id="ARBA00004821"/>
    </source>
</evidence>
<comment type="subcellular location">
    <subcellularLocation>
        <location evidence="5">Mitochondrion</location>
    </subcellularLocation>
</comment>
<dbReference type="Proteomes" id="UP001642540">
    <property type="component" value="Unassembled WGS sequence"/>
</dbReference>
<dbReference type="NCBIfam" id="NF010925">
    <property type="entry name" value="PRK14345.1"/>
    <property type="match status" value="1"/>
</dbReference>
<evidence type="ECO:0000256" key="5">
    <source>
        <dbReference type="PIRNR" id="PIRNR016262"/>
    </source>
</evidence>
<dbReference type="PROSITE" id="PS51733">
    <property type="entry name" value="BPL_LPL_CATALYTIC"/>
    <property type="match status" value="1"/>
</dbReference>
<keyword evidence="5" id="KW-0496">Mitochondrion</keyword>
<name>A0ABP1QZG0_9HEXA</name>
<evidence type="ECO:0000256" key="4">
    <source>
        <dbReference type="ARBA" id="ARBA00023315"/>
    </source>
</evidence>
<evidence type="ECO:0000313" key="7">
    <source>
        <dbReference type="EMBL" id="CAL8115438.1"/>
    </source>
</evidence>
<evidence type="ECO:0000259" key="6">
    <source>
        <dbReference type="PROSITE" id="PS51733"/>
    </source>
</evidence>
<organism evidence="7 8">
    <name type="scientific">Orchesella dallaii</name>
    <dbReference type="NCBI Taxonomy" id="48710"/>
    <lineage>
        <taxon>Eukaryota</taxon>
        <taxon>Metazoa</taxon>
        <taxon>Ecdysozoa</taxon>
        <taxon>Arthropoda</taxon>
        <taxon>Hexapoda</taxon>
        <taxon>Collembola</taxon>
        <taxon>Entomobryomorpha</taxon>
        <taxon>Entomobryoidea</taxon>
        <taxon>Orchesellidae</taxon>
        <taxon>Orchesellinae</taxon>
        <taxon>Orchesella</taxon>
    </lineage>
</organism>
<comment type="pathway">
    <text evidence="1 5">Protein modification; protein lipoylation via endogenous pathway; protein N(6)-(lipoyl)lysine from octanoyl-[acyl-carrier-protein]: step 1/2.</text>
</comment>
<dbReference type="PANTHER" id="PTHR10993">
    <property type="entry name" value="OCTANOYLTRANSFERASE"/>
    <property type="match status" value="1"/>
</dbReference>
<dbReference type="PANTHER" id="PTHR10993:SF7">
    <property type="entry name" value="LIPOYLTRANSFERASE 2, MITOCHONDRIAL-RELATED"/>
    <property type="match status" value="1"/>
</dbReference>
<dbReference type="InterPro" id="IPR004143">
    <property type="entry name" value="BPL_LPL_catalytic"/>
</dbReference>
<dbReference type="PIRSF" id="PIRSF016262">
    <property type="entry name" value="LPLase"/>
    <property type="match status" value="1"/>
</dbReference>
<dbReference type="EC" id="2.3.1.181" evidence="5"/>
<keyword evidence="8" id="KW-1185">Reference proteome</keyword>
<dbReference type="CDD" id="cd16444">
    <property type="entry name" value="LipB"/>
    <property type="match status" value="1"/>
</dbReference>
<comment type="catalytic activity">
    <reaction evidence="5">
        <text>octanoyl-[ACP] + L-lysyl-[protein] = N(6)-octanoyl-L-lysyl-[protein] + holo-[ACP] + H(+)</text>
        <dbReference type="Rhea" id="RHEA:17665"/>
        <dbReference type="Rhea" id="RHEA-COMP:9636"/>
        <dbReference type="Rhea" id="RHEA-COMP:9685"/>
        <dbReference type="Rhea" id="RHEA-COMP:9752"/>
        <dbReference type="Rhea" id="RHEA-COMP:9928"/>
        <dbReference type="ChEBI" id="CHEBI:15378"/>
        <dbReference type="ChEBI" id="CHEBI:29969"/>
        <dbReference type="ChEBI" id="CHEBI:64479"/>
        <dbReference type="ChEBI" id="CHEBI:78463"/>
        <dbReference type="ChEBI" id="CHEBI:78809"/>
        <dbReference type="EC" id="2.3.1.181"/>
    </reaction>
</comment>
<dbReference type="HAMAP" id="MF_00013">
    <property type="entry name" value="LipB"/>
    <property type="match status" value="1"/>
</dbReference>
<comment type="similarity">
    <text evidence="2 5">Belongs to the LipB family.</text>
</comment>
<accession>A0ABP1QZG0</accession>
<dbReference type="EMBL" id="CAXLJM020000051">
    <property type="protein sequence ID" value="CAL8115438.1"/>
    <property type="molecule type" value="Genomic_DNA"/>
</dbReference>
<feature type="domain" description="BPL/LPL catalytic" evidence="6">
    <location>
        <begin position="37"/>
        <end position="221"/>
    </location>
</feature>
<comment type="caution">
    <text evidence="7">The sequence shown here is derived from an EMBL/GenBank/DDBJ whole genome shotgun (WGS) entry which is preliminary data.</text>
</comment>
<keyword evidence="4 5" id="KW-0012">Acyltransferase</keyword>
<proteinExistence type="inferred from homology"/>
<dbReference type="Gene3D" id="3.30.930.10">
    <property type="entry name" value="Bira Bifunctional Protein, Domain 2"/>
    <property type="match status" value="1"/>
</dbReference>
<sequence length="236" mass="26154">MGHPLPLVKVLKLGRLSYQRASRIQSSLQKRLLDFPNQSNHMMLILEHDPVYTFGLREKISDEDLKKLQECGAEVVKSDRGGLTTFHGPGQLVAYPVMNLKTLKNMSLRSYVSGLEMTAIHTCRMLGVFAVNGHESVSHTGAWANDKKICAIGVHCKRYVTTHGLALNCNVDIDWFTKIVPCGIGDKGVTSLATELGRDISVNSTIPQFLASFEAVFACRIMEVDEEDALFKECLS</sequence>
<reference evidence="7 8" key="1">
    <citation type="submission" date="2024-08" db="EMBL/GenBank/DDBJ databases">
        <authorList>
            <person name="Cucini C."/>
            <person name="Frati F."/>
        </authorList>
    </citation>
    <scope>NUCLEOTIDE SEQUENCE [LARGE SCALE GENOMIC DNA]</scope>
</reference>
<dbReference type="InterPro" id="IPR000544">
    <property type="entry name" value="Octanoyltransferase"/>
</dbReference>
<gene>
    <name evidence="7" type="ORF">ODALV1_LOCUS16855</name>
</gene>
<dbReference type="NCBIfam" id="TIGR00214">
    <property type="entry name" value="lipB"/>
    <property type="match status" value="1"/>
</dbReference>
<dbReference type="PROSITE" id="PS01313">
    <property type="entry name" value="LIPB"/>
    <property type="match status" value="1"/>
</dbReference>
<comment type="function">
    <text evidence="5">Catalyzes the transfer of endogenously produced octanoic acid from octanoyl-acyl-carrier-protein onto the lipoyl domains of lipoate-dependent enzymes. Lipoyl-ACP can also act as a substrate although octanoyl-ACP is likely to be the physiological substrate.</text>
</comment>
<dbReference type="InterPro" id="IPR020605">
    <property type="entry name" value="Octanoyltransferase_CS"/>
</dbReference>
<evidence type="ECO:0000313" key="8">
    <source>
        <dbReference type="Proteomes" id="UP001642540"/>
    </source>
</evidence>
<dbReference type="SUPFAM" id="SSF55681">
    <property type="entry name" value="Class II aaRS and biotin synthetases"/>
    <property type="match status" value="1"/>
</dbReference>
<dbReference type="InterPro" id="IPR045864">
    <property type="entry name" value="aa-tRNA-synth_II/BPL/LPL"/>
</dbReference>
<evidence type="ECO:0000256" key="2">
    <source>
        <dbReference type="ARBA" id="ARBA00007907"/>
    </source>
</evidence>
<keyword evidence="3 5" id="KW-0808">Transferase</keyword>
<protein>
    <recommendedName>
        <fullName evidence="5">Octanoyl-[acyl-carrier-protein]:protein N-octanoyltransferase LIPT2, mitochondrial</fullName>
        <ecNumber evidence="5">2.3.1.181</ecNumber>
    </recommendedName>
</protein>